<keyword evidence="2" id="KW-1185">Reference proteome</keyword>
<evidence type="ECO:0000313" key="2">
    <source>
        <dbReference type="Proteomes" id="UP000184335"/>
    </source>
</evidence>
<dbReference type="AlphaFoldDB" id="A0A1M6H557"/>
<dbReference type="RefSeq" id="WP_073180691.1">
    <property type="nucleotide sequence ID" value="NZ_FQYI01000011.1"/>
</dbReference>
<sequence length="419" mass="48562">MTEKHLQYIWNFKIFENFDFRDVEGHALEILDFGKWNHDSGPDFSMGKIRQNGVEIVGNIELHLRSSDWILHNHDDDSAYQNVILHAVFLHDAEVESLINKGIPTIELKNYISAETLRKFQKFDAATQFIPCEKIFKPEKIPFGFAENSLLKKLSEKSQLLSERLQNNGNNYEALMLQEIAAAFGLKINSEIFRQLAENIPFSVIRKVRQNAVQLEALLFGKAGWLENPTDEQTKIWQKEYNFLQTKFQLSGEKIPPKFLRLRPPNFPTIRLSQLAQLYHREPNLFSKITEAESITELYRIFDGIAASEYWDDKFNFGKASSFSPKNLSKSFIDLVLINSVLPVKFFYNLNFREDIADSIVDFYAQLQPEKNSVIGNWKSLKISVKTALESQAYNYHYKTMCLSKNCLNCSIGFQLLKQ</sequence>
<reference evidence="1 2" key="1">
    <citation type="submission" date="2016-11" db="EMBL/GenBank/DDBJ databases">
        <authorList>
            <person name="Jaros S."/>
            <person name="Januszkiewicz K."/>
            <person name="Wedrychowicz H."/>
        </authorList>
    </citation>
    <scope>NUCLEOTIDE SEQUENCE [LARGE SCALE GENOMIC DNA]</scope>
    <source>
        <strain evidence="1 2">DSM 25479</strain>
    </source>
</reference>
<accession>A0A1M6H557</accession>
<name>A0A1M6H557_9FLAO</name>
<dbReference type="InterPro" id="IPR021272">
    <property type="entry name" value="DUF2851"/>
</dbReference>
<dbReference type="EMBL" id="FQYI01000011">
    <property type="protein sequence ID" value="SHJ17315.1"/>
    <property type="molecule type" value="Genomic_DNA"/>
</dbReference>
<evidence type="ECO:0008006" key="3">
    <source>
        <dbReference type="Google" id="ProtNLM"/>
    </source>
</evidence>
<dbReference type="OrthoDB" id="1005072at2"/>
<proteinExistence type="predicted"/>
<organism evidence="1 2">
    <name type="scientific">Cruoricaptor ignavus</name>
    <dbReference type="NCBI Taxonomy" id="1118202"/>
    <lineage>
        <taxon>Bacteria</taxon>
        <taxon>Pseudomonadati</taxon>
        <taxon>Bacteroidota</taxon>
        <taxon>Flavobacteriia</taxon>
        <taxon>Flavobacteriales</taxon>
        <taxon>Weeksellaceae</taxon>
        <taxon>Cruoricaptor</taxon>
    </lineage>
</organism>
<gene>
    <name evidence="1" type="ORF">SAMN05443429_11129</name>
</gene>
<dbReference type="STRING" id="1118202.SAMN05443429_11129"/>
<dbReference type="Proteomes" id="UP000184335">
    <property type="component" value="Unassembled WGS sequence"/>
</dbReference>
<evidence type="ECO:0000313" key="1">
    <source>
        <dbReference type="EMBL" id="SHJ17315.1"/>
    </source>
</evidence>
<dbReference type="Pfam" id="PF11013">
    <property type="entry name" value="DUF2851"/>
    <property type="match status" value="1"/>
</dbReference>
<protein>
    <recommendedName>
        <fullName evidence="3">DUF2851 domain-containing protein</fullName>
    </recommendedName>
</protein>